<gene>
    <name evidence="1" type="ORF">MRATA1EN3_LOCUS12097</name>
</gene>
<dbReference type="EMBL" id="OX596105">
    <property type="protein sequence ID" value="CAI9700884.1"/>
    <property type="molecule type" value="Genomic_DNA"/>
</dbReference>
<name>A0ACB0EKF8_RANTA</name>
<organism evidence="1 2">
    <name type="scientific">Rangifer tarandus platyrhynchus</name>
    <name type="common">Svalbard reindeer</name>
    <dbReference type="NCBI Taxonomy" id="3082113"/>
    <lineage>
        <taxon>Eukaryota</taxon>
        <taxon>Metazoa</taxon>
        <taxon>Chordata</taxon>
        <taxon>Craniata</taxon>
        <taxon>Vertebrata</taxon>
        <taxon>Euteleostomi</taxon>
        <taxon>Mammalia</taxon>
        <taxon>Eutheria</taxon>
        <taxon>Laurasiatheria</taxon>
        <taxon>Artiodactyla</taxon>
        <taxon>Ruminantia</taxon>
        <taxon>Pecora</taxon>
        <taxon>Cervidae</taxon>
        <taxon>Odocoileinae</taxon>
        <taxon>Rangifer</taxon>
    </lineage>
</organism>
<dbReference type="Proteomes" id="UP001162501">
    <property type="component" value="Chromosome 21"/>
</dbReference>
<reference evidence="1" key="1">
    <citation type="submission" date="2023-05" db="EMBL/GenBank/DDBJ databases">
        <authorList>
            <consortium name="ELIXIR-Norway"/>
        </authorList>
    </citation>
    <scope>NUCLEOTIDE SEQUENCE</scope>
</reference>
<protein>
    <submittedName>
        <fullName evidence="1">Uncharacterized protein</fullName>
    </submittedName>
</protein>
<evidence type="ECO:0000313" key="2">
    <source>
        <dbReference type="Proteomes" id="UP001162501"/>
    </source>
</evidence>
<accession>A0ACB0EKF8</accession>
<evidence type="ECO:0000313" key="1">
    <source>
        <dbReference type="EMBL" id="CAI9700884.1"/>
    </source>
</evidence>
<sequence length="336" mass="35546">MPLRARGPRRPSADLCTLVKCHIWPLSWRATGHSGPAGVARESPETPAPRIPRAGRVRNGSRLQRTSVRLGSEAEAGARRRGRGWEMGWGREAVDRDGGPKRDRAEEMRQEGRNGEAGQRRPGSLGAGSLRDSAQPTAATPRAPAAPGPGLRPRSLIHQLVLLSESHSVPIQSLHPARILFLNLSPNPSIPSENSSQVPHCLPGHRKYSGLRQSTEEPAARGATGGKGRGRAPQMPPRPPFLGRGPHGVGEQEESIRIMKPQPATHRGGTEEPGPVPSPPDGSEEPSPARPGGGGGGGGGGGAEDESRESARGGRTQPCAGPWQPRLDNRDAQEKS</sequence>
<proteinExistence type="predicted"/>